<dbReference type="CDD" id="cd04186">
    <property type="entry name" value="GT_2_like_c"/>
    <property type="match status" value="1"/>
</dbReference>
<dbReference type="EMBL" id="BNAG01000002">
    <property type="protein sequence ID" value="GHE60672.1"/>
    <property type="molecule type" value="Genomic_DNA"/>
</dbReference>
<dbReference type="RefSeq" id="WP_189629564.1">
    <property type="nucleotide sequence ID" value="NZ_BNAG01000002.1"/>
</dbReference>
<keyword evidence="6" id="KW-1185">Reference proteome</keyword>
<evidence type="ECO:0000313" key="6">
    <source>
        <dbReference type="Proteomes" id="UP000658258"/>
    </source>
</evidence>
<evidence type="ECO:0000256" key="2">
    <source>
        <dbReference type="ARBA" id="ARBA00022676"/>
    </source>
</evidence>
<dbReference type="PANTHER" id="PTHR43179">
    <property type="entry name" value="RHAMNOSYLTRANSFERASE WBBL"/>
    <property type="match status" value="1"/>
</dbReference>
<dbReference type="PANTHER" id="PTHR43179:SF12">
    <property type="entry name" value="GALACTOFURANOSYLTRANSFERASE GLFT2"/>
    <property type="match status" value="1"/>
</dbReference>
<name>A0ABQ3I7F5_9BACT</name>
<evidence type="ECO:0000256" key="3">
    <source>
        <dbReference type="ARBA" id="ARBA00022679"/>
    </source>
</evidence>
<reference evidence="6" key="1">
    <citation type="journal article" date="2019" name="Int. J. Syst. Evol. Microbiol.">
        <title>The Global Catalogue of Microorganisms (GCM) 10K type strain sequencing project: providing services to taxonomists for standard genome sequencing and annotation.</title>
        <authorList>
            <consortium name="The Broad Institute Genomics Platform"/>
            <consortium name="The Broad Institute Genome Sequencing Center for Infectious Disease"/>
            <person name="Wu L."/>
            <person name="Ma J."/>
        </authorList>
    </citation>
    <scope>NUCLEOTIDE SEQUENCE [LARGE SCALE GENOMIC DNA]</scope>
    <source>
        <strain evidence="6">CGMCC 1.15111</strain>
    </source>
</reference>
<dbReference type="InterPro" id="IPR001173">
    <property type="entry name" value="Glyco_trans_2-like"/>
</dbReference>
<dbReference type="Pfam" id="PF00535">
    <property type="entry name" value="Glycos_transf_2"/>
    <property type="match status" value="1"/>
</dbReference>
<sequence length="339" mass="38842">MEKLSVVLLNYNGRAHLETFLPSVVAHSQPHTVYLVDNGSTDDSLQWVKANFPSVKTIAFSQNHGFCGGYNKALPLIESEYVVLLNTDVEVTKGWIHAPLQLLEQNRTIKALQPKILDYKKKDTFEYAGAAGGYIDWMGYPFCRGRIFETLEKDNGQYNTNTPIFWASGSCLFVHRKTYLKLGGLDEDFFAHMEEIDLCWRIWNAGFQVSVATESIVFHLGGGTLDKSKPKKTYLNFRNGLSLLIKNETIGHLLWKFPLRLALDWVAVFKFSVQSGPQHGLAILHAHLSTFWYMRRTWAKRSKKSQSLPNIPIYRGFITWQYFVKGRKVFANLNRKNLP</sequence>
<evidence type="ECO:0000256" key="1">
    <source>
        <dbReference type="ARBA" id="ARBA00006739"/>
    </source>
</evidence>
<feature type="domain" description="Glycosyltransferase 2-like" evidence="4">
    <location>
        <begin position="5"/>
        <end position="113"/>
    </location>
</feature>
<keyword evidence="3 5" id="KW-0808">Transferase</keyword>
<dbReference type="SUPFAM" id="SSF53448">
    <property type="entry name" value="Nucleotide-diphospho-sugar transferases"/>
    <property type="match status" value="1"/>
</dbReference>
<comment type="caution">
    <text evidence="5">The sequence shown here is derived from an EMBL/GenBank/DDBJ whole genome shotgun (WGS) entry which is preliminary data.</text>
</comment>
<dbReference type="GO" id="GO:0016740">
    <property type="term" value="F:transferase activity"/>
    <property type="evidence" value="ECO:0007669"/>
    <property type="project" value="UniProtKB-KW"/>
</dbReference>
<dbReference type="InterPro" id="IPR029044">
    <property type="entry name" value="Nucleotide-diphossugar_trans"/>
</dbReference>
<proteinExistence type="inferred from homology"/>
<dbReference type="Gene3D" id="3.90.550.10">
    <property type="entry name" value="Spore Coat Polysaccharide Biosynthesis Protein SpsA, Chain A"/>
    <property type="match status" value="1"/>
</dbReference>
<organism evidence="5 6">
    <name type="scientific">Roseivirga thermotolerans</name>
    <dbReference type="NCBI Taxonomy" id="1758176"/>
    <lineage>
        <taxon>Bacteria</taxon>
        <taxon>Pseudomonadati</taxon>
        <taxon>Bacteroidota</taxon>
        <taxon>Cytophagia</taxon>
        <taxon>Cytophagales</taxon>
        <taxon>Roseivirgaceae</taxon>
        <taxon>Roseivirga</taxon>
    </lineage>
</organism>
<accession>A0ABQ3I7F5</accession>
<evidence type="ECO:0000259" key="4">
    <source>
        <dbReference type="Pfam" id="PF00535"/>
    </source>
</evidence>
<protein>
    <submittedName>
        <fullName evidence="5">Glycosyl transferase family 2</fullName>
    </submittedName>
</protein>
<dbReference type="Proteomes" id="UP000658258">
    <property type="component" value="Unassembled WGS sequence"/>
</dbReference>
<keyword evidence="2" id="KW-0328">Glycosyltransferase</keyword>
<gene>
    <name evidence="5" type="ORF">GCM10011340_14470</name>
</gene>
<comment type="similarity">
    <text evidence="1">Belongs to the glycosyltransferase 2 family.</text>
</comment>
<evidence type="ECO:0000313" key="5">
    <source>
        <dbReference type="EMBL" id="GHE60672.1"/>
    </source>
</evidence>